<name>A0AA88L0V9_ARTSF</name>
<accession>A0AA88L0V9</accession>
<dbReference type="EMBL" id="JAVRJZ010000015">
    <property type="protein sequence ID" value="KAK2712332.1"/>
    <property type="molecule type" value="Genomic_DNA"/>
</dbReference>
<keyword evidence="2" id="KW-1185">Reference proteome</keyword>
<comment type="caution">
    <text evidence="1">The sequence shown here is derived from an EMBL/GenBank/DDBJ whole genome shotgun (WGS) entry which is preliminary data.</text>
</comment>
<evidence type="ECO:0000313" key="2">
    <source>
        <dbReference type="Proteomes" id="UP001187531"/>
    </source>
</evidence>
<protein>
    <submittedName>
        <fullName evidence="1">Uncharacterized protein</fullName>
    </submittedName>
</protein>
<dbReference type="Proteomes" id="UP001187531">
    <property type="component" value="Unassembled WGS sequence"/>
</dbReference>
<proteinExistence type="predicted"/>
<reference evidence="1" key="1">
    <citation type="submission" date="2023-07" db="EMBL/GenBank/DDBJ databases">
        <title>Chromosome-level genome assembly of Artemia franciscana.</title>
        <authorList>
            <person name="Jo E."/>
        </authorList>
    </citation>
    <scope>NUCLEOTIDE SEQUENCE</scope>
    <source>
        <tissue evidence="1">Whole body</tissue>
    </source>
</reference>
<organism evidence="1 2">
    <name type="scientific">Artemia franciscana</name>
    <name type="common">Brine shrimp</name>
    <name type="synonym">Artemia sanfranciscana</name>
    <dbReference type="NCBI Taxonomy" id="6661"/>
    <lineage>
        <taxon>Eukaryota</taxon>
        <taxon>Metazoa</taxon>
        <taxon>Ecdysozoa</taxon>
        <taxon>Arthropoda</taxon>
        <taxon>Crustacea</taxon>
        <taxon>Branchiopoda</taxon>
        <taxon>Anostraca</taxon>
        <taxon>Artemiidae</taxon>
        <taxon>Artemia</taxon>
    </lineage>
</organism>
<gene>
    <name evidence="1" type="ORF">QYM36_011127</name>
</gene>
<sequence>MEIETEEVIAEDVDAILNEDPNVDDEKEIEPIRERKEQKQLQYSSTLVGTGFNYEEADWSRYPKFQRLWEWAQRADKKTFEMCAKDNGELD</sequence>
<evidence type="ECO:0000313" key="1">
    <source>
        <dbReference type="EMBL" id="KAK2712332.1"/>
    </source>
</evidence>
<dbReference type="AlphaFoldDB" id="A0AA88L0V9"/>